<evidence type="ECO:0000313" key="1">
    <source>
        <dbReference type="EMBL" id="KAF2634319.1"/>
    </source>
</evidence>
<dbReference type="EMBL" id="MU006839">
    <property type="protein sequence ID" value="KAF2634319.1"/>
    <property type="molecule type" value="Genomic_DNA"/>
</dbReference>
<organism evidence="1 2">
    <name type="scientific">Massarina eburnea CBS 473.64</name>
    <dbReference type="NCBI Taxonomy" id="1395130"/>
    <lineage>
        <taxon>Eukaryota</taxon>
        <taxon>Fungi</taxon>
        <taxon>Dikarya</taxon>
        <taxon>Ascomycota</taxon>
        <taxon>Pezizomycotina</taxon>
        <taxon>Dothideomycetes</taxon>
        <taxon>Pleosporomycetidae</taxon>
        <taxon>Pleosporales</taxon>
        <taxon>Massarineae</taxon>
        <taxon>Massarinaceae</taxon>
        <taxon>Massarina</taxon>
    </lineage>
</organism>
<evidence type="ECO:0000313" key="2">
    <source>
        <dbReference type="Proteomes" id="UP000799753"/>
    </source>
</evidence>
<accession>A0A6A6RFV5</accession>
<keyword evidence="2" id="KW-1185">Reference proteome</keyword>
<dbReference type="OrthoDB" id="10682787at2759"/>
<gene>
    <name evidence="1" type="ORF">P280DRAFT_524202</name>
</gene>
<protein>
    <submittedName>
        <fullName evidence="1">Uncharacterized protein</fullName>
    </submittedName>
</protein>
<name>A0A6A6RFV5_9PLEO</name>
<proteinExistence type="predicted"/>
<sequence>MAAANPPKPEDITLHEKPWSTNREGREYCTKLLDVIYPETGYKVKYANDAQLEAAPSPSPDKILTHNPFILEHHPASVEEEYIYPSSKMHKKLKYWIKDNMEGEIGKQVREGLKSLAERASDLPRYKNGSQFIEYPNLWPPTLTSIHTMGQTSTWNEHKMVRCLHEVLLARILDELISTFKALNRCTFSDIVGNLNVQENEFVPDQVNEAGEDISPPRCIECHLDGKEEFGGGVWVKRYRGLGQVATINNGTFVVILDRYNPWRQILSHRLEEINSTPIAVLCPPVGKDAPSGSADVKSDLLEKILNPEHYHSFVWTDEDKMIEIDLESSATTWGLGPLTLYLRKLHFEAFYQ</sequence>
<dbReference type="Proteomes" id="UP000799753">
    <property type="component" value="Unassembled WGS sequence"/>
</dbReference>
<dbReference type="AlphaFoldDB" id="A0A6A6RFV5"/>
<reference evidence="1" key="1">
    <citation type="journal article" date="2020" name="Stud. Mycol.">
        <title>101 Dothideomycetes genomes: a test case for predicting lifestyles and emergence of pathogens.</title>
        <authorList>
            <person name="Haridas S."/>
            <person name="Albert R."/>
            <person name="Binder M."/>
            <person name="Bloem J."/>
            <person name="Labutti K."/>
            <person name="Salamov A."/>
            <person name="Andreopoulos B."/>
            <person name="Baker S."/>
            <person name="Barry K."/>
            <person name="Bills G."/>
            <person name="Bluhm B."/>
            <person name="Cannon C."/>
            <person name="Castanera R."/>
            <person name="Culley D."/>
            <person name="Daum C."/>
            <person name="Ezra D."/>
            <person name="Gonzalez J."/>
            <person name="Henrissat B."/>
            <person name="Kuo A."/>
            <person name="Liang C."/>
            <person name="Lipzen A."/>
            <person name="Lutzoni F."/>
            <person name="Magnuson J."/>
            <person name="Mondo S."/>
            <person name="Nolan M."/>
            <person name="Ohm R."/>
            <person name="Pangilinan J."/>
            <person name="Park H.-J."/>
            <person name="Ramirez L."/>
            <person name="Alfaro M."/>
            <person name="Sun H."/>
            <person name="Tritt A."/>
            <person name="Yoshinaga Y."/>
            <person name="Zwiers L.-H."/>
            <person name="Turgeon B."/>
            <person name="Goodwin S."/>
            <person name="Spatafora J."/>
            <person name="Crous P."/>
            <person name="Grigoriev I."/>
        </authorList>
    </citation>
    <scope>NUCLEOTIDE SEQUENCE</scope>
    <source>
        <strain evidence="1">CBS 473.64</strain>
    </source>
</reference>